<dbReference type="PANTHER" id="PTHR35807:SF1">
    <property type="entry name" value="TRANSCRIPTIONAL REGULATOR REDD"/>
    <property type="match status" value="1"/>
</dbReference>
<evidence type="ECO:0000313" key="10">
    <source>
        <dbReference type="Proteomes" id="UP000272474"/>
    </source>
</evidence>
<reference evidence="9 10" key="1">
    <citation type="journal article" date="2014" name="Int. J. Syst. Evol. Microbiol.">
        <title>Streptomyces hoynatensis sp. nov., isolated from deep marine sediment.</title>
        <authorList>
            <person name="Veyisoglu A."/>
            <person name="Sahin N."/>
        </authorList>
    </citation>
    <scope>NUCLEOTIDE SEQUENCE [LARGE SCALE GENOMIC DNA]</scope>
    <source>
        <strain evidence="9 10">KCTC 29097</strain>
    </source>
</reference>
<evidence type="ECO:0000256" key="1">
    <source>
        <dbReference type="ARBA" id="ARBA00005820"/>
    </source>
</evidence>
<dbReference type="InterPro" id="IPR005158">
    <property type="entry name" value="BTAD"/>
</dbReference>
<dbReference type="Proteomes" id="UP000272474">
    <property type="component" value="Unassembled WGS sequence"/>
</dbReference>
<dbReference type="InterPro" id="IPR027417">
    <property type="entry name" value="P-loop_NTPase"/>
</dbReference>
<keyword evidence="10" id="KW-1185">Reference proteome</keyword>
<evidence type="ECO:0000313" key="9">
    <source>
        <dbReference type="EMBL" id="RKN41256.1"/>
    </source>
</evidence>
<keyword evidence="2" id="KW-0902">Two-component regulatory system</keyword>
<evidence type="ECO:0000256" key="2">
    <source>
        <dbReference type="ARBA" id="ARBA00023012"/>
    </source>
</evidence>
<protein>
    <recommendedName>
        <fullName evidence="8">OmpR/PhoB-type domain-containing protein</fullName>
    </recommendedName>
</protein>
<evidence type="ECO:0000256" key="4">
    <source>
        <dbReference type="ARBA" id="ARBA00023125"/>
    </source>
</evidence>
<dbReference type="InterPro" id="IPR001867">
    <property type="entry name" value="OmpR/PhoB-type_DNA-bd"/>
</dbReference>
<dbReference type="InterPro" id="IPR003593">
    <property type="entry name" value="AAA+_ATPase"/>
</dbReference>
<organism evidence="9 10">
    <name type="scientific">Streptomyces hoynatensis</name>
    <dbReference type="NCBI Taxonomy" id="1141874"/>
    <lineage>
        <taxon>Bacteria</taxon>
        <taxon>Bacillati</taxon>
        <taxon>Actinomycetota</taxon>
        <taxon>Actinomycetes</taxon>
        <taxon>Kitasatosporales</taxon>
        <taxon>Streptomycetaceae</taxon>
        <taxon>Streptomyces</taxon>
    </lineage>
</organism>
<evidence type="ECO:0000256" key="7">
    <source>
        <dbReference type="SAM" id="MobiDB-lite"/>
    </source>
</evidence>
<keyword evidence="3" id="KW-0805">Transcription regulation</keyword>
<dbReference type="InterPro" id="IPR016032">
    <property type="entry name" value="Sig_transdc_resp-reg_C-effctor"/>
</dbReference>
<evidence type="ECO:0000256" key="3">
    <source>
        <dbReference type="ARBA" id="ARBA00023015"/>
    </source>
</evidence>
<dbReference type="GO" id="GO:0006355">
    <property type="term" value="P:regulation of DNA-templated transcription"/>
    <property type="evidence" value="ECO:0007669"/>
    <property type="project" value="InterPro"/>
</dbReference>
<dbReference type="SMART" id="SM00862">
    <property type="entry name" value="Trans_reg_C"/>
    <property type="match status" value="1"/>
</dbReference>
<sequence>MRRGGRLSGNGLAPRQAADVPAPDGAERAPHARPGVRFGVLGPMEVFAPGAGDLPVTPQAPKIRVVLGALLVRANDIVSADALIDELWGDAPPRTATTTLQVYVSQLRKLLHRADPHGGRAALVTRRPGYLLRVAPGGLDLTEFEELHARGGAAMERGDFAAAAHLERRALALWRGPLLCDTPHGTLLGSAAVRLSDLRITAVERRVRADLGLGRHGDLVAELQELATQFPMREVIHELLMVALYRSGRQADALRAFDRISRTLAEELNITPGPRLGRLHRRIRAGDPALLHPADRERLPARPPAVQLPARDPLFTGRDDVLPAVVDKLLGAAAEGGHVAVTGMAGVGKTALALAAAHRSAPLFPDGRLFLGLRSAAGEPLTAAQAVEQLLRQLGAPVPPRGGGREAQALLARLWEGRRALLLLDDVASAEQVRALLPTSLGSAALLTGRRPPAGLEGLRTVVLRVPGAREAARIFAAAAGVPAEDPAVAEVVELCGRLPRALRLAAERLRGAGAAGLAERLDADRAGLRELGRRVLLAAYEHAAVAERRAFRLLATARARPFGPAAAAAVLGIDPAAAESAAESLVAAGLLGRHDPAHGSEGPYRLHPLSQLLALEH</sequence>
<keyword evidence="4 6" id="KW-0238">DNA-binding</keyword>
<dbReference type="GO" id="GO:0000160">
    <property type="term" value="P:phosphorelay signal transduction system"/>
    <property type="evidence" value="ECO:0007669"/>
    <property type="project" value="UniProtKB-KW"/>
</dbReference>
<dbReference type="SMART" id="SM00382">
    <property type="entry name" value="AAA"/>
    <property type="match status" value="1"/>
</dbReference>
<dbReference type="PANTHER" id="PTHR35807">
    <property type="entry name" value="TRANSCRIPTIONAL REGULATOR REDD-RELATED"/>
    <property type="match status" value="1"/>
</dbReference>
<dbReference type="Pfam" id="PF03704">
    <property type="entry name" value="BTAD"/>
    <property type="match status" value="1"/>
</dbReference>
<dbReference type="Pfam" id="PF00931">
    <property type="entry name" value="NB-ARC"/>
    <property type="match status" value="1"/>
</dbReference>
<dbReference type="InterPro" id="IPR002182">
    <property type="entry name" value="NB-ARC"/>
</dbReference>
<dbReference type="Gene3D" id="3.40.50.300">
    <property type="entry name" value="P-loop containing nucleotide triphosphate hydrolases"/>
    <property type="match status" value="1"/>
</dbReference>
<comment type="caution">
    <text evidence="9">The sequence shown here is derived from an EMBL/GenBank/DDBJ whole genome shotgun (WGS) entry which is preliminary data.</text>
</comment>
<comment type="similarity">
    <text evidence="1">Belongs to the AfsR/DnrI/RedD regulatory family.</text>
</comment>
<dbReference type="InterPro" id="IPR051677">
    <property type="entry name" value="AfsR-DnrI-RedD_regulator"/>
</dbReference>
<dbReference type="SUPFAM" id="SSF48452">
    <property type="entry name" value="TPR-like"/>
    <property type="match status" value="1"/>
</dbReference>
<dbReference type="Gene3D" id="1.10.10.10">
    <property type="entry name" value="Winged helix-like DNA-binding domain superfamily/Winged helix DNA-binding domain"/>
    <property type="match status" value="1"/>
</dbReference>
<dbReference type="AlphaFoldDB" id="A0A3A9Z1I0"/>
<feature type="region of interest" description="Disordered" evidence="7">
    <location>
        <begin position="1"/>
        <end position="34"/>
    </location>
</feature>
<dbReference type="Gene3D" id="1.25.40.10">
    <property type="entry name" value="Tetratricopeptide repeat domain"/>
    <property type="match status" value="1"/>
</dbReference>
<dbReference type="GO" id="GO:0003677">
    <property type="term" value="F:DNA binding"/>
    <property type="evidence" value="ECO:0007669"/>
    <property type="project" value="UniProtKB-UniRule"/>
</dbReference>
<dbReference type="CDD" id="cd15831">
    <property type="entry name" value="BTAD"/>
    <property type="match status" value="1"/>
</dbReference>
<dbReference type="SMART" id="SM01043">
    <property type="entry name" value="BTAD"/>
    <property type="match status" value="1"/>
</dbReference>
<evidence type="ECO:0000256" key="6">
    <source>
        <dbReference type="PROSITE-ProRule" id="PRU01091"/>
    </source>
</evidence>
<gene>
    <name evidence="9" type="ORF">D7294_16140</name>
</gene>
<dbReference type="GO" id="GO:0043531">
    <property type="term" value="F:ADP binding"/>
    <property type="evidence" value="ECO:0007669"/>
    <property type="project" value="InterPro"/>
</dbReference>
<dbReference type="InterPro" id="IPR011990">
    <property type="entry name" value="TPR-like_helical_dom_sf"/>
</dbReference>
<dbReference type="SUPFAM" id="SSF46894">
    <property type="entry name" value="C-terminal effector domain of the bipartite response regulators"/>
    <property type="match status" value="1"/>
</dbReference>
<evidence type="ECO:0000256" key="5">
    <source>
        <dbReference type="ARBA" id="ARBA00023163"/>
    </source>
</evidence>
<evidence type="ECO:0000259" key="8">
    <source>
        <dbReference type="PROSITE" id="PS51755"/>
    </source>
</evidence>
<feature type="DNA-binding region" description="OmpR/PhoB-type" evidence="6">
    <location>
        <begin position="28"/>
        <end position="134"/>
    </location>
</feature>
<dbReference type="PRINTS" id="PR00364">
    <property type="entry name" value="DISEASERSIST"/>
</dbReference>
<dbReference type="SUPFAM" id="SSF52540">
    <property type="entry name" value="P-loop containing nucleoside triphosphate hydrolases"/>
    <property type="match status" value="1"/>
</dbReference>
<name>A0A3A9Z1I0_9ACTN</name>
<dbReference type="EMBL" id="RBAL01000008">
    <property type="protein sequence ID" value="RKN41256.1"/>
    <property type="molecule type" value="Genomic_DNA"/>
</dbReference>
<keyword evidence="5" id="KW-0804">Transcription</keyword>
<dbReference type="Pfam" id="PF00486">
    <property type="entry name" value="Trans_reg_C"/>
    <property type="match status" value="1"/>
</dbReference>
<dbReference type="InterPro" id="IPR036388">
    <property type="entry name" value="WH-like_DNA-bd_sf"/>
</dbReference>
<feature type="domain" description="OmpR/PhoB-type" evidence="8">
    <location>
        <begin position="28"/>
        <end position="134"/>
    </location>
</feature>
<proteinExistence type="inferred from homology"/>
<dbReference type="PROSITE" id="PS51755">
    <property type="entry name" value="OMPR_PHOB"/>
    <property type="match status" value="1"/>
</dbReference>
<accession>A0A3A9Z1I0</accession>